<organism evidence="1 2">
    <name type="scientific">Streblomastix strix</name>
    <dbReference type="NCBI Taxonomy" id="222440"/>
    <lineage>
        <taxon>Eukaryota</taxon>
        <taxon>Metamonada</taxon>
        <taxon>Preaxostyla</taxon>
        <taxon>Oxymonadida</taxon>
        <taxon>Streblomastigidae</taxon>
        <taxon>Streblomastix</taxon>
    </lineage>
</organism>
<sequence length="66" mass="7260">MLVFNALNSVDNPPTHRELRLVWVVVQKSILEIIQAIADNYDVPFIILVMAGSCIDQLNGYSSGSA</sequence>
<gene>
    <name evidence="1" type="ORF">EZS28_031159</name>
</gene>
<accession>A0A5J4USW3</accession>
<name>A0A5J4USW3_9EUKA</name>
<dbReference type="AlphaFoldDB" id="A0A5J4USW3"/>
<evidence type="ECO:0000313" key="2">
    <source>
        <dbReference type="Proteomes" id="UP000324800"/>
    </source>
</evidence>
<dbReference type="EMBL" id="SNRW01012853">
    <property type="protein sequence ID" value="KAA6373314.1"/>
    <property type="molecule type" value="Genomic_DNA"/>
</dbReference>
<reference evidence="1 2" key="1">
    <citation type="submission" date="2019-03" db="EMBL/GenBank/DDBJ databases">
        <title>Single cell metagenomics reveals metabolic interactions within the superorganism composed of flagellate Streblomastix strix and complex community of Bacteroidetes bacteria on its surface.</title>
        <authorList>
            <person name="Treitli S.C."/>
            <person name="Kolisko M."/>
            <person name="Husnik F."/>
            <person name="Keeling P."/>
            <person name="Hampl V."/>
        </authorList>
    </citation>
    <scope>NUCLEOTIDE SEQUENCE [LARGE SCALE GENOMIC DNA]</scope>
    <source>
        <strain evidence="1">ST1C</strain>
    </source>
</reference>
<protein>
    <submittedName>
        <fullName evidence="1">Uncharacterized protein</fullName>
    </submittedName>
</protein>
<dbReference type="Proteomes" id="UP000324800">
    <property type="component" value="Unassembled WGS sequence"/>
</dbReference>
<evidence type="ECO:0000313" key="1">
    <source>
        <dbReference type="EMBL" id="KAA6373314.1"/>
    </source>
</evidence>
<comment type="caution">
    <text evidence="1">The sequence shown here is derived from an EMBL/GenBank/DDBJ whole genome shotgun (WGS) entry which is preliminary data.</text>
</comment>
<proteinExistence type="predicted"/>